<organism evidence="1 2">
    <name type="scientific">Oryza sativa subsp. japonica</name>
    <name type="common">Rice</name>
    <dbReference type="NCBI Taxonomy" id="39947"/>
    <lineage>
        <taxon>Eukaryota</taxon>
        <taxon>Viridiplantae</taxon>
        <taxon>Streptophyta</taxon>
        <taxon>Embryophyta</taxon>
        <taxon>Tracheophyta</taxon>
        <taxon>Spermatophyta</taxon>
        <taxon>Magnoliopsida</taxon>
        <taxon>Liliopsida</taxon>
        <taxon>Poales</taxon>
        <taxon>Poaceae</taxon>
        <taxon>BOP clade</taxon>
        <taxon>Oryzoideae</taxon>
        <taxon>Oryzeae</taxon>
        <taxon>Oryzinae</taxon>
        <taxon>Oryza</taxon>
        <taxon>Oryza sativa</taxon>
    </lineage>
</organism>
<dbReference type="KEGG" id="dosa:Os02g0826500"/>
<dbReference type="Proteomes" id="UP000000763">
    <property type="component" value="Chromosome 2"/>
</dbReference>
<reference evidence="1 2" key="1">
    <citation type="journal article" date="2005" name="Nature">
        <title>The map-based sequence of the rice genome.</title>
        <authorList>
            <consortium name="International rice genome sequencing project (IRGSP)"/>
            <person name="Matsumoto T."/>
            <person name="Wu J."/>
            <person name="Kanamori H."/>
            <person name="Katayose Y."/>
            <person name="Fujisawa M."/>
            <person name="Namiki N."/>
            <person name="Mizuno H."/>
            <person name="Yamamoto K."/>
            <person name="Antonio B.A."/>
            <person name="Baba T."/>
            <person name="Sakata K."/>
            <person name="Nagamura Y."/>
            <person name="Aoki H."/>
            <person name="Arikawa K."/>
            <person name="Arita K."/>
            <person name="Bito T."/>
            <person name="Chiden Y."/>
            <person name="Fujitsuka N."/>
            <person name="Fukunaka R."/>
            <person name="Hamada M."/>
            <person name="Harada C."/>
            <person name="Hayashi A."/>
            <person name="Hijishita S."/>
            <person name="Honda M."/>
            <person name="Hosokawa S."/>
            <person name="Ichikawa Y."/>
            <person name="Idonuma A."/>
            <person name="Iijima M."/>
            <person name="Ikeda M."/>
            <person name="Ikeno M."/>
            <person name="Ito K."/>
            <person name="Ito S."/>
            <person name="Ito T."/>
            <person name="Ito Y."/>
            <person name="Ito Y."/>
            <person name="Iwabuchi A."/>
            <person name="Kamiya K."/>
            <person name="Karasawa W."/>
            <person name="Kurita K."/>
            <person name="Katagiri S."/>
            <person name="Kikuta A."/>
            <person name="Kobayashi H."/>
            <person name="Kobayashi N."/>
            <person name="Machita K."/>
            <person name="Maehara T."/>
            <person name="Masukawa M."/>
            <person name="Mizubayashi T."/>
            <person name="Mukai Y."/>
            <person name="Nagasaki H."/>
            <person name="Nagata Y."/>
            <person name="Naito S."/>
            <person name="Nakashima M."/>
            <person name="Nakama Y."/>
            <person name="Nakamichi Y."/>
            <person name="Nakamura M."/>
            <person name="Meguro A."/>
            <person name="Negishi M."/>
            <person name="Ohta I."/>
            <person name="Ohta T."/>
            <person name="Okamoto M."/>
            <person name="Ono N."/>
            <person name="Saji S."/>
            <person name="Sakaguchi M."/>
            <person name="Sakai K."/>
            <person name="Shibata M."/>
            <person name="Shimokawa T."/>
            <person name="Song J."/>
            <person name="Takazaki Y."/>
            <person name="Terasawa K."/>
            <person name="Tsugane M."/>
            <person name="Tsuji K."/>
            <person name="Ueda S."/>
            <person name="Waki K."/>
            <person name="Yamagata H."/>
            <person name="Yamamoto M."/>
            <person name="Yamamoto S."/>
            <person name="Yamane H."/>
            <person name="Yoshiki S."/>
            <person name="Yoshihara R."/>
            <person name="Yukawa K."/>
            <person name="Zhong H."/>
            <person name="Yano M."/>
            <person name="Yuan Q."/>
            <person name="Ouyang S."/>
            <person name="Liu J."/>
            <person name="Jones K.M."/>
            <person name="Gansberger K."/>
            <person name="Moffat K."/>
            <person name="Hill J."/>
            <person name="Bera J."/>
            <person name="Fadrosh D."/>
            <person name="Jin S."/>
            <person name="Johri S."/>
            <person name="Kim M."/>
            <person name="Overton L."/>
            <person name="Reardon M."/>
            <person name="Tsitrin T."/>
            <person name="Vuong H."/>
            <person name="Weaver B."/>
            <person name="Ciecko A."/>
            <person name="Tallon L."/>
            <person name="Jackson J."/>
            <person name="Pai G."/>
            <person name="Aken S.V."/>
            <person name="Utterback T."/>
            <person name="Reidmuller S."/>
            <person name="Feldblyum T."/>
            <person name="Hsiao J."/>
            <person name="Zismann V."/>
            <person name="Iobst S."/>
            <person name="de Vazeille A.R."/>
            <person name="Buell C.R."/>
            <person name="Ying K."/>
            <person name="Li Y."/>
            <person name="Lu T."/>
            <person name="Huang Y."/>
            <person name="Zhao Q."/>
            <person name="Feng Q."/>
            <person name="Zhang L."/>
            <person name="Zhu J."/>
            <person name="Weng Q."/>
            <person name="Mu J."/>
            <person name="Lu Y."/>
            <person name="Fan D."/>
            <person name="Liu Y."/>
            <person name="Guan J."/>
            <person name="Zhang Y."/>
            <person name="Yu S."/>
            <person name="Liu X."/>
            <person name="Zhang Y."/>
            <person name="Hong G."/>
            <person name="Han B."/>
            <person name="Choisne N."/>
            <person name="Demange N."/>
            <person name="Orjeda G."/>
            <person name="Samain S."/>
            <person name="Cattolico L."/>
            <person name="Pelletier E."/>
            <person name="Couloux A."/>
            <person name="Segurens B."/>
            <person name="Wincker P."/>
            <person name="D'Hont A."/>
            <person name="Scarpelli C."/>
            <person name="Weissenbach J."/>
            <person name="Salanoubat M."/>
            <person name="Quetier F."/>
            <person name="Yu Y."/>
            <person name="Kim H.R."/>
            <person name="Rambo T."/>
            <person name="Currie J."/>
            <person name="Collura K."/>
            <person name="Luo M."/>
            <person name="Yang T."/>
            <person name="Ammiraju J.S.S."/>
            <person name="Engler F."/>
            <person name="Soderlund C."/>
            <person name="Wing R.A."/>
            <person name="Palmer L.E."/>
            <person name="de la Bastide M."/>
            <person name="Spiegel L."/>
            <person name="Nascimento L."/>
            <person name="Zutavern T."/>
            <person name="O'Shaughnessy A."/>
            <person name="Dike S."/>
            <person name="Dedhia N."/>
            <person name="Preston R."/>
            <person name="Balija V."/>
            <person name="McCombie W.R."/>
            <person name="Chow T."/>
            <person name="Chen H."/>
            <person name="Chung M."/>
            <person name="Chen C."/>
            <person name="Shaw J."/>
            <person name="Wu H."/>
            <person name="Hsiao K."/>
            <person name="Chao Y."/>
            <person name="Chu M."/>
            <person name="Cheng C."/>
            <person name="Hour A."/>
            <person name="Lee P."/>
            <person name="Lin S."/>
            <person name="Lin Y."/>
            <person name="Liou J."/>
            <person name="Liu S."/>
            <person name="Hsing Y."/>
            <person name="Raghuvanshi S."/>
            <person name="Mohanty A."/>
            <person name="Bharti A.K."/>
            <person name="Gaur A."/>
            <person name="Gupta V."/>
            <person name="Kumar D."/>
            <person name="Ravi V."/>
            <person name="Vij S."/>
            <person name="Kapur A."/>
            <person name="Khurana P."/>
            <person name="Khurana P."/>
            <person name="Khurana J.P."/>
            <person name="Tyagi A.K."/>
            <person name="Gaikwad K."/>
            <person name="Singh A."/>
            <person name="Dalal V."/>
            <person name="Srivastava S."/>
            <person name="Dixit A."/>
            <person name="Pal A.K."/>
            <person name="Ghazi I.A."/>
            <person name="Yadav M."/>
            <person name="Pandit A."/>
            <person name="Bhargava A."/>
            <person name="Sureshbabu K."/>
            <person name="Batra K."/>
            <person name="Sharma T.R."/>
            <person name="Mohapatra T."/>
            <person name="Singh N.K."/>
            <person name="Messing J."/>
            <person name="Nelson A.B."/>
            <person name="Fuks G."/>
            <person name="Kavchok S."/>
            <person name="Keizer G."/>
            <person name="Linton E."/>
            <person name="Llaca V."/>
            <person name="Song R."/>
            <person name="Tanyolac B."/>
            <person name="Young S."/>
            <person name="Ho-Il K."/>
            <person name="Hahn J.H."/>
            <person name="Sangsakoo G."/>
            <person name="Vanavichit A."/>
            <person name="de Mattos Luiz.A.T."/>
            <person name="Zimmer P.D."/>
            <person name="Malone G."/>
            <person name="Dellagostin O."/>
            <person name="de Oliveira A.C."/>
            <person name="Bevan M."/>
            <person name="Bancroft I."/>
            <person name="Minx P."/>
            <person name="Cordum H."/>
            <person name="Wilson R."/>
            <person name="Cheng Z."/>
            <person name="Jin W."/>
            <person name="Jiang J."/>
            <person name="Leong S.A."/>
            <person name="Iwama H."/>
            <person name="Gojobori T."/>
            <person name="Itoh T."/>
            <person name="Niimura Y."/>
            <person name="Fujii Y."/>
            <person name="Habara T."/>
            <person name="Sakai H."/>
            <person name="Sato Y."/>
            <person name="Wilson G."/>
            <person name="Kumar K."/>
            <person name="McCouch S."/>
            <person name="Juretic N."/>
            <person name="Hoen D."/>
            <person name="Wright S."/>
            <person name="Bruskiewich R."/>
            <person name="Bureau T."/>
            <person name="Miyao A."/>
            <person name="Hirochika H."/>
            <person name="Nishikawa T."/>
            <person name="Kadowaki K."/>
            <person name="Sugiura M."/>
            <person name="Burr B."/>
            <person name="Sasaki T."/>
        </authorList>
    </citation>
    <scope>NUCLEOTIDE SEQUENCE [LARGE SCALE GENOMIC DNA]</scope>
    <source>
        <strain evidence="2">cv. Nipponbare</strain>
    </source>
</reference>
<name>C7IY64_ORYSJ</name>
<protein>
    <submittedName>
        <fullName evidence="1">Os02g0826500 protein</fullName>
    </submittedName>
</protein>
<reference evidence="2" key="2">
    <citation type="journal article" date="2008" name="Nucleic Acids Res.">
        <title>The rice annotation project database (RAP-DB): 2008 update.</title>
        <authorList>
            <consortium name="The rice annotation project (RAP)"/>
        </authorList>
    </citation>
    <scope>GENOME REANNOTATION</scope>
    <source>
        <strain evidence="2">cv. Nipponbare</strain>
    </source>
</reference>
<evidence type="ECO:0000313" key="2">
    <source>
        <dbReference type="Proteomes" id="UP000000763"/>
    </source>
</evidence>
<sequence length="51" mass="5827">LQAIWVTCYLLQVSHDEHLITGSVDELWVVSEGRVSPFAGTFKDYKKMLKS</sequence>
<dbReference type="AlphaFoldDB" id="C7IY64"/>
<gene>
    <name evidence="1" type="ordered locus">Os02g0826500</name>
</gene>
<evidence type="ECO:0000313" key="1">
    <source>
        <dbReference type="EMBL" id="BAH91943.1"/>
    </source>
</evidence>
<dbReference type="EMBL" id="AP008208">
    <property type="protein sequence ID" value="BAH91943.1"/>
    <property type="molecule type" value="Genomic_DNA"/>
</dbReference>
<accession>C7IY64</accession>
<feature type="non-terminal residue" evidence="1">
    <location>
        <position position="1"/>
    </location>
</feature>
<proteinExistence type="predicted"/>